<dbReference type="RefSeq" id="WP_092881453.1">
    <property type="nucleotide sequence ID" value="NZ_FOOI01000002.1"/>
</dbReference>
<dbReference type="Proteomes" id="UP000533017">
    <property type="component" value="Unassembled WGS sequence"/>
</dbReference>
<dbReference type="EMBL" id="FOOI01000002">
    <property type="protein sequence ID" value="SFF83722.1"/>
    <property type="molecule type" value="Genomic_DNA"/>
</dbReference>
<keyword evidence="2" id="KW-0812">Transmembrane</keyword>
<evidence type="ECO:0000313" key="6">
    <source>
        <dbReference type="Proteomes" id="UP000533017"/>
    </source>
</evidence>
<evidence type="ECO:0000313" key="5">
    <source>
        <dbReference type="Proteomes" id="UP000199052"/>
    </source>
</evidence>
<dbReference type="STRING" id="504797.SAMN05421678_102346"/>
<reference evidence="3 6" key="2">
    <citation type="submission" date="2020-07" db="EMBL/GenBank/DDBJ databases">
        <title>Sequencing the genomes of 1000 actinobacteria strains.</title>
        <authorList>
            <person name="Klenk H.-P."/>
        </authorList>
    </citation>
    <scope>NUCLEOTIDE SEQUENCE [LARGE SCALE GENOMIC DNA]</scope>
    <source>
        <strain evidence="3 6">DSM 45117</strain>
    </source>
</reference>
<keyword evidence="2" id="KW-1133">Transmembrane helix</keyword>
<keyword evidence="2" id="KW-0472">Membrane</keyword>
<evidence type="ECO:0000256" key="2">
    <source>
        <dbReference type="SAM" id="Phobius"/>
    </source>
</evidence>
<gene>
    <name evidence="3" type="ORF">FHR37_000334</name>
    <name evidence="4" type="ORF">SAMN05421678_102346</name>
</gene>
<feature type="region of interest" description="Disordered" evidence="1">
    <location>
        <begin position="64"/>
        <end position="85"/>
    </location>
</feature>
<protein>
    <submittedName>
        <fullName evidence="4">Uncharacterized protein</fullName>
    </submittedName>
</protein>
<evidence type="ECO:0000313" key="3">
    <source>
        <dbReference type="EMBL" id="NYH81483.1"/>
    </source>
</evidence>
<reference evidence="4 5" key="1">
    <citation type="submission" date="2016-10" db="EMBL/GenBank/DDBJ databases">
        <authorList>
            <person name="de Groot N.N."/>
        </authorList>
    </citation>
    <scope>NUCLEOTIDE SEQUENCE [LARGE SCALE GENOMIC DNA]</scope>
    <source>
        <strain evidence="4 5">CPCC 202808</strain>
    </source>
</reference>
<sequence>MLDHMTFLWAVAGVIVALVVLGILNIRQHRKQSDVVWDNDRGAVQPRVDSDMRTTRPAWGNWFSLGSGGGGAESEQEREERYRRR</sequence>
<organism evidence="4 5">
    <name type="scientific">Actinopolymorpha cephalotaxi</name>
    <dbReference type="NCBI Taxonomy" id="504797"/>
    <lineage>
        <taxon>Bacteria</taxon>
        <taxon>Bacillati</taxon>
        <taxon>Actinomycetota</taxon>
        <taxon>Actinomycetes</taxon>
        <taxon>Propionibacteriales</taxon>
        <taxon>Actinopolymorphaceae</taxon>
        <taxon>Actinopolymorpha</taxon>
    </lineage>
</organism>
<dbReference type="AlphaFoldDB" id="A0A1I2LWI3"/>
<dbReference type="Proteomes" id="UP000199052">
    <property type="component" value="Unassembled WGS sequence"/>
</dbReference>
<name>A0A1I2LWI3_9ACTN</name>
<evidence type="ECO:0000256" key="1">
    <source>
        <dbReference type="SAM" id="MobiDB-lite"/>
    </source>
</evidence>
<proteinExistence type="predicted"/>
<accession>A0A1I2LWI3</accession>
<dbReference type="EMBL" id="JACBZA010000001">
    <property type="protein sequence ID" value="NYH81483.1"/>
    <property type="molecule type" value="Genomic_DNA"/>
</dbReference>
<keyword evidence="6" id="KW-1185">Reference proteome</keyword>
<feature type="transmembrane region" description="Helical" evidence="2">
    <location>
        <begin position="6"/>
        <end position="24"/>
    </location>
</feature>
<evidence type="ECO:0000313" key="4">
    <source>
        <dbReference type="EMBL" id="SFF83722.1"/>
    </source>
</evidence>